<dbReference type="EMBL" id="JBHSUW010000001">
    <property type="protein sequence ID" value="MFC6502435.1"/>
    <property type="molecule type" value="Genomic_DNA"/>
</dbReference>
<organism evidence="6 7">
    <name type="scientific">Streptomyces plicatus</name>
    <dbReference type="NCBI Taxonomy" id="1922"/>
    <lineage>
        <taxon>Bacteria</taxon>
        <taxon>Bacillati</taxon>
        <taxon>Actinomycetota</taxon>
        <taxon>Actinomycetes</taxon>
        <taxon>Kitasatosporales</taxon>
        <taxon>Streptomycetaceae</taxon>
        <taxon>Streptomyces</taxon>
        <taxon>Streptomyces rochei group</taxon>
    </lineage>
</organism>
<evidence type="ECO:0000313" key="7">
    <source>
        <dbReference type="Proteomes" id="UP001596321"/>
    </source>
</evidence>
<evidence type="ECO:0000259" key="5">
    <source>
        <dbReference type="Pfam" id="PF01420"/>
    </source>
</evidence>
<dbReference type="InterPro" id="IPR051212">
    <property type="entry name" value="Type-I_RE_S_subunit"/>
</dbReference>
<gene>
    <name evidence="6" type="ORF">ACFQFF_12870</name>
</gene>
<dbReference type="GO" id="GO:0004519">
    <property type="term" value="F:endonuclease activity"/>
    <property type="evidence" value="ECO:0007669"/>
    <property type="project" value="UniProtKB-KW"/>
</dbReference>
<dbReference type="RefSeq" id="WP_193448951.1">
    <property type="nucleotide sequence ID" value="NZ_BMUJ01000002.1"/>
</dbReference>
<keyword evidence="3" id="KW-0238">DNA-binding</keyword>
<proteinExistence type="inferred from homology"/>
<name>A0ABW1XVQ8_STRPL</name>
<dbReference type="SUPFAM" id="SSF116734">
    <property type="entry name" value="DNA methylase specificity domain"/>
    <property type="match status" value="2"/>
</dbReference>
<dbReference type="PANTHER" id="PTHR43140:SF1">
    <property type="entry name" value="TYPE I RESTRICTION ENZYME ECOKI SPECIFICITY SUBUNIT"/>
    <property type="match status" value="1"/>
</dbReference>
<feature type="domain" description="Type I restriction modification DNA specificity" evidence="5">
    <location>
        <begin position="14"/>
        <end position="194"/>
    </location>
</feature>
<comment type="caution">
    <text evidence="6">The sequence shown here is derived from an EMBL/GenBank/DDBJ whole genome shotgun (WGS) entry which is preliminary data.</text>
</comment>
<dbReference type="InterPro" id="IPR044946">
    <property type="entry name" value="Restrct_endonuc_typeI_TRD_sf"/>
</dbReference>
<comment type="subunit">
    <text evidence="4">The methyltransferase is composed of M and S polypeptides.</text>
</comment>
<reference evidence="7" key="1">
    <citation type="journal article" date="2019" name="Int. J. Syst. Evol. Microbiol.">
        <title>The Global Catalogue of Microorganisms (GCM) 10K type strain sequencing project: providing services to taxonomists for standard genome sequencing and annotation.</title>
        <authorList>
            <consortium name="The Broad Institute Genomics Platform"/>
            <consortium name="The Broad Institute Genome Sequencing Center for Infectious Disease"/>
            <person name="Wu L."/>
            <person name="Ma J."/>
        </authorList>
    </citation>
    <scope>NUCLEOTIDE SEQUENCE [LARGE SCALE GENOMIC DNA]</scope>
    <source>
        <strain evidence="7">JCM 4504</strain>
    </source>
</reference>
<sequence length="411" mass="45992">MSRIDDLIQELSPGGVEFKALGDLGTFIRGNGLQKSDLTDEGFPAIHYGQVHTHYGTWATETISFTSPDFAAKLRKAEPGDLVIATTSEDDQAVGKAVAWLGEAATAVSGDAFIYHHSLDPKYVSYFFQSQQFQGQKMRSITGAKVRRISGDSLAKIRIPVPPVEVQREIARVLDSFSALEMELETALKTELEARRIQRSHYWNALLTPSTSWRRTTLGQIAEVFDGPHATPRKTATGPWYLSISSLENGRFNLASSAHIGEDQYDTWVRRIAPRLGDTMFSYETRLGQAAYWDRDEPAALGRRMGLLRPNKSEVDPRFLTLVYLGPEFQSLIRSKTVSGATVDRIPIANMASWPISIPSIPEQRRIVSVLDNFDALVNDLSSSLPAELTARRIQYEYYRDKLLTFEEAEV</sequence>
<evidence type="ECO:0000313" key="6">
    <source>
        <dbReference type="EMBL" id="MFC6502435.1"/>
    </source>
</evidence>
<dbReference type="EC" id="3.1.21.-" evidence="6"/>
<dbReference type="InterPro" id="IPR000055">
    <property type="entry name" value="Restrct_endonuc_typeI_TRD"/>
</dbReference>
<keyword evidence="2" id="KW-0680">Restriction system</keyword>
<dbReference type="Proteomes" id="UP001596321">
    <property type="component" value="Unassembled WGS sequence"/>
</dbReference>
<keyword evidence="6" id="KW-0255">Endonuclease</keyword>
<dbReference type="GO" id="GO:0016787">
    <property type="term" value="F:hydrolase activity"/>
    <property type="evidence" value="ECO:0007669"/>
    <property type="project" value="UniProtKB-KW"/>
</dbReference>
<keyword evidence="6" id="KW-0540">Nuclease</keyword>
<evidence type="ECO:0000256" key="3">
    <source>
        <dbReference type="ARBA" id="ARBA00023125"/>
    </source>
</evidence>
<keyword evidence="6" id="KW-0378">Hydrolase</keyword>
<evidence type="ECO:0000256" key="4">
    <source>
        <dbReference type="ARBA" id="ARBA00038652"/>
    </source>
</evidence>
<evidence type="ECO:0000256" key="1">
    <source>
        <dbReference type="ARBA" id="ARBA00010923"/>
    </source>
</evidence>
<dbReference type="CDD" id="cd17268">
    <property type="entry name" value="RMtype1_S_Ara36733I_TRD1-CR1_like"/>
    <property type="match status" value="1"/>
</dbReference>
<dbReference type="Gene3D" id="3.90.220.20">
    <property type="entry name" value="DNA methylase specificity domains"/>
    <property type="match status" value="2"/>
</dbReference>
<protein>
    <submittedName>
        <fullName evidence="6">Restriction endonuclease subunit S</fullName>
        <ecNumber evidence="6">3.1.21.-</ecNumber>
    </submittedName>
</protein>
<dbReference type="Pfam" id="PF01420">
    <property type="entry name" value="Methylase_S"/>
    <property type="match status" value="2"/>
</dbReference>
<keyword evidence="7" id="KW-1185">Reference proteome</keyword>
<dbReference type="PANTHER" id="PTHR43140">
    <property type="entry name" value="TYPE-1 RESTRICTION ENZYME ECOKI SPECIFICITY PROTEIN"/>
    <property type="match status" value="1"/>
</dbReference>
<accession>A0ABW1XVQ8</accession>
<comment type="similarity">
    <text evidence="1">Belongs to the type-I restriction system S methylase family.</text>
</comment>
<feature type="domain" description="Type I restriction modification DNA specificity" evidence="5">
    <location>
        <begin position="286"/>
        <end position="390"/>
    </location>
</feature>
<evidence type="ECO:0000256" key="2">
    <source>
        <dbReference type="ARBA" id="ARBA00022747"/>
    </source>
</evidence>